<protein>
    <submittedName>
        <fullName evidence="7">DNA repair protein</fullName>
    </submittedName>
</protein>
<dbReference type="InterPro" id="IPR001405">
    <property type="entry name" value="UPF0758"/>
</dbReference>
<evidence type="ECO:0000256" key="1">
    <source>
        <dbReference type="ARBA" id="ARBA00022670"/>
    </source>
</evidence>
<dbReference type="RefSeq" id="WP_114687457.1">
    <property type="nucleotide sequence ID" value="NZ_QQNB01000002.1"/>
</dbReference>
<dbReference type="Pfam" id="PF04002">
    <property type="entry name" value="RadC"/>
    <property type="match status" value="1"/>
</dbReference>
<keyword evidence="8" id="KW-1185">Reference proteome</keyword>
<dbReference type="InterPro" id="IPR025657">
    <property type="entry name" value="RadC_JAB"/>
</dbReference>
<comment type="caution">
    <text evidence="7">The sequence shown here is derived from an EMBL/GenBank/DDBJ whole genome shotgun (WGS) entry which is preliminary data.</text>
</comment>
<keyword evidence="3" id="KW-0378">Hydrolase</keyword>
<dbReference type="OrthoDB" id="152963at2"/>
<name>A0A369VSL0_9SPHN</name>
<keyword evidence="5" id="KW-0482">Metalloprotease</keyword>
<keyword evidence="1" id="KW-0645">Protease</keyword>
<dbReference type="GO" id="GO:0046872">
    <property type="term" value="F:metal ion binding"/>
    <property type="evidence" value="ECO:0007669"/>
    <property type="project" value="UniProtKB-KW"/>
</dbReference>
<evidence type="ECO:0000259" key="6">
    <source>
        <dbReference type="PROSITE" id="PS50249"/>
    </source>
</evidence>
<evidence type="ECO:0000256" key="2">
    <source>
        <dbReference type="ARBA" id="ARBA00022723"/>
    </source>
</evidence>
<evidence type="ECO:0000256" key="3">
    <source>
        <dbReference type="ARBA" id="ARBA00022801"/>
    </source>
</evidence>
<dbReference type="InterPro" id="IPR037518">
    <property type="entry name" value="MPN"/>
</dbReference>
<dbReference type="PANTHER" id="PTHR30471">
    <property type="entry name" value="DNA REPAIR PROTEIN RADC"/>
    <property type="match status" value="1"/>
</dbReference>
<dbReference type="AlphaFoldDB" id="A0A369VSL0"/>
<organism evidence="7 8">
    <name type="scientific">Sphingomonas aracearum</name>
    <dbReference type="NCBI Taxonomy" id="2283317"/>
    <lineage>
        <taxon>Bacteria</taxon>
        <taxon>Pseudomonadati</taxon>
        <taxon>Pseudomonadota</taxon>
        <taxon>Alphaproteobacteria</taxon>
        <taxon>Sphingomonadales</taxon>
        <taxon>Sphingomonadaceae</taxon>
        <taxon>Sphingomonas</taxon>
    </lineage>
</organism>
<dbReference type="GO" id="GO:0006508">
    <property type="term" value="P:proteolysis"/>
    <property type="evidence" value="ECO:0007669"/>
    <property type="project" value="UniProtKB-KW"/>
</dbReference>
<evidence type="ECO:0000256" key="4">
    <source>
        <dbReference type="ARBA" id="ARBA00022833"/>
    </source>
</evidence>
<evidence type="ECO:0000256" key="5">
    <source>
        <dbReference type="ARBA" id="ARBA00023049"/>
    </source>
</evidence>
<sequence length="129" mass="13601">MAHSRAPGRITDSHLARALFGSLAHCLQEVSAFAYLDADWGLLGTRHAPGRASAAALSIRAVALDVLAFRAARVLMAHNHPRGDAVPSEGDLLATRRLAGVLEALGAPLHDHLILAGEAWSSLRTMGLL</sequence>
<dbReference type="Proteomes" id="UP000253918">
    <property type="component" value="Unassembled WGS sequence"/>
</dbReference>
<dbReference type="GO" id="GO:0008237">
    <property type="term" value="F:metallopeptidase activity"/>
    <property type="evidence" value="ECO:0007669"/>
    <property type="project" value="UniProtKB-KW"/>
</dbReference>
<keyword evidence="4" id="KW-0862">Zinc</keyword>
<proteinExistence type="predicted"/>
<dbReference type="EMBL" id="QQNB01000002">
    <property type="protein sequence ID" value="RDE05386.1"/>
    <property type="molecule type" value="Genomic_DNA"/>
</dbReference>
<dbReference type="Gene3D" id="3.40.140.10">
    <property type="entry name" value="Cytidine Deaminase, domain 2"/>
    <property type="match status" value="1"/>
</dbReference>
<keyword evidence="2" id="KW-0479">Metal-binding</keyword>
<dbReference type="PANTHER" id="PTHR30471:SF3">
    <property type="entry name" value="UPF0758 PROTEIN YEES-RELATED"/>
    <property type="match status" value="1"/>
</dbReference>
<reference evidence="7 8" key="1">
    <citation type="submission" date="2018-07" db="EMBL/GenBank/DDBJ databases">
        <title>a novel species of Sphingomonas isolated from the rhizosphere soil of Araceae plant.</title>
        <authorList>
            <person name="Zhiyong W."/>
            <person name="Qinglan Z."/>
            <person name="Zhiwei F."/>
            <person name="Ding X."/>
            <person name="Gejiao W."/>
            <person name="Shixue Z."/>
        </authorList>
    </citation>
    <scope>NUCLEOTIDE SEQUENCE [LARGE SCALE GENOMIC DNA]</scope>
    <source>
        <strain evidence="7 8">WZY 27</strain>
    </source>
</reference>
<accession>A0A369VSL0</accession>
<dbReference type="PROSITE" id="PS50249">
    <property type="entry name" value="MPN"/>
    <property type="match status" value="1"/>
</dbReference>
<evidence type="ECO:0000313" key="8">
    <source>
        <dbReference type="Proteomes" id="UP000253918"/>
    </source>
</evidence>
<evidence type="ECO:0000313" key="7">
    <source>
        <dbReference type="EMBL" id="RDE05386.1"/>
    </source>
</evidence>
<feature type="domain" description="MPN" evidence="6">
    <location>
        <begin position="8"/>
        <end position="129"/>
    </location>
</feature>
<gene>
    <name evidence="7" type="ORF">DVW87_09005</name>
</gene>